<dbReference type="Pfam" id="PF00903">
    <property type="entry name" value="Glyoxalase"/>
    <property type="match status" value="1"/>
</dbReference>
<accession>A0A212KFS9</accession>
<keyword evidence="2" id="KW-0560">Oxidoreductase</keyword>
<gene>
    <name evidence="2" type="ORF">KL86DPRO_60176</name>
</gene>
<dbReference type="SUPFAM" id="SSF54593">
    <property type="entry name" value="Glyoxalase/Bleomycin resistance protein/Dihydroxybiphenyl dioxygenase"/>
    <property type="match status" value="1"/>
</dbReference>
<dbReference type="Gene3D" id="3.30.720.120">
    <property type="match status" value="1"/>
</dbReference>
<protein>
    <submittedName>
        <fullName evidence="2">Glyoxalase/bleomycin resistance protein/dioxygenase</fullName>
    </submittedName>
</protein>
<organism evidence="2">
    <name type="scientific">uncultured delta proteobacterium</name>
    <dbReference type="NCBI Taxonomy" id="34034"/>
    <lineage>
        <taxon>Bacteria</taxon>
        <taxon>Deltaproteobacteria</taxon>
        <taxon>environmental samples</taxon>
    </lineage>
</organism>
<dbReference type="PROSITE" id="PS51819">
    <property type="entry name" value="VOC"/>
    <property type="match status" value="1"/>
</dbReference>
<dbReference type="InterPro" id="IPR004360">
    <property type="entry name" value="Glyas_Fos-R_dOase_dom"/>
</dbReference>
<name>A0A212KFS9_9DELT</name>
<sequence length="123" mass="13092">MSDPSFFMLYVDNPPSSAAFYSRLLGRDPVEASPTFAMFALDSGCKLCLWSRHTVKPEAAGAGGGGETAFALEGNDAVDAAHAAWKAMGVCILQEPTAMEFGYTFVALDPDNHRLRVFAPGGE</sequence>
<reference evidence="2" key="1">
    <citation type="submission" date="2016-04" db="EMBL/GenBank/DDBJ databases">
        <authorList>
            <person name="Evans L.H."/>
            <person name="Alamgir A."/>
            <person name="Owens N."/>
            <person name="Weber N.D."/>
            <person name="Virtaneva K."/>
            <person name="Barbian K."/>
            <person name="Babar A."/>
            <person name="Rosenke K."/>
        </authorList>
    </citation>
    <scope>NUCLEOTIDE SEQUENCE</scope>
    <source>
        <strain evidence="2">86</strain>
    </source>
</reference>
<dbReference type="AlphaFoldDB" id="A0A212KFS9"/>
<dbReference type="EMBL" id="FLUQ01000006">
    <property type="protein sequence ID" value="SBW10478.1"/>
    <property type="molecule type" value="Genomic_DNA"/>
</dbReference>
<feature type="domain" description="VOC" evidence="1">
    <location>
        <begin position="3"/>
        <end position="120"/>
    </location>
</feature>
<dbReference type="GO" id="GO:0051213">
    <property type="term" value="F:dioxygenase activity"/>
    <property type="evidence" value="ECO:0007669"/>
    <property type="project" value="UniProtKB-KW"/>
</dbReference>
<dbReference type="InterPro" id="IPR029068">
    <property type="entry name" value="Glyas_Bleomycin-R_OHBP_Dase"/>
</dbReference>
<keyword evidence="2" id="KW-0223">Dioxygenase</keyword>
<evidence type="ECO:0000313" key="2">
    <source>
        <dbReference type="EMBL" id="SBW10478.1"/>
    </source>
</evidence>
<dbReference type="InterPro" id="IPR037523">
    <property type="entry name" value="VOC_core"/>
</dbReference>
<proteinExistence type="predicted"/>
<dbReference type="PIRSF" id="PIRSF039020">
    <property type="entry name" value="EhpR"/>
    <property type="match status" value="1"/>
</dbReference>
<dbReference type="InterPro" id="IPR026275">
    <property type="entry name" value="Glyoxalase/dOase/EhpR"/>
</dbReference>
<evidence type="ECO:0000259" key="1">
    <source>
        <dbReference type="PROSITE" id="PS51819"/>
    </source>
</evidence>
<dbReference type="Gene3D" id="3.30.720.110">
    <property type="match status" value="1"/>
</dbReference>